<accession>A0A0L6VJD4</accession>
<dbReference type="EMBL" id="LAVV01005479">
    <property type="protein sequence ID" value="KNZ60843.1"/>
    <property type="molecule type" value="Genomic_DNA"/>
</dbReference>
<evidence type="ECO:0000313" key="3">
    <source>
        <dbReference type="Proteomes" id="UP000037035"/>
    </source>
</evidence>
<feature type="non-terminal residue" evidence="2">
    <location>
        <position position="1"/>
    </location>
</feature>
<organism evidence="2 3">
    <name type="scientific">Puccinia sorghi</name>
    <dbReference type="NCBI Taxonomy" id="27349"/>
    <lineage>
        <taxon>Eukaryota</taxon>
        <taxon>Fungi</taxon>
        <taxon>Dikarya</taxon>
        <taxon>Basidiomycota</taxon>
        <taxon>Pucciniomycotina</taxon>
        <taxon>Pucciniomycetes</taxon>
        <taxon>Pucciniales</taxon>
        <taxon>Pucciniaceae</taxon>
        <taxon>Puccinia</taxon>
    </lineage>
</organism>
<sequence>KNASSPEIFPSNLILDINKKKKEQKSRKHNQMLAQLTPSERKNQVARDGCSFETVKFEQQVKNDEKGVELEEKKLNHSVALEEKKWDHGIKQE</sequence>
<proteinExistence type="predicted"/>
<feature type="compositionally biased region" description="Basic residues" evidence="1">
    <location>
        <begin position="21"/>
        <end position="30"/>
    </location>
</feature>
<dbReference type="AlphaFoldDB" id="A0A0L6VJD4"/>
<dbReference type="OrthoDB" id="10543169at2759"/>
<protein>
    <submittedName>
        <fullName evidence="2">Uncharacterized protein</fullName>
    </submittedName>
</protein>
<evidence type="ECO:0000256" key="1">
    <source>
        <dbReference type="SAM" id="MobiDB-lite"/>
    </source>
</evidence>
<reference evidence="2 3" key="1">
    <citation type="submission" date="2015-08" db="EMBL/GenBank/DDBJ databases">
        <title>Next Generation Sequencing and Analysis of the Genome of Puccinia sorghi L Schw, the Causal Agent of Maize Common Rust.</title>
        <authorList>
            <person name="Rochi L."/>
            <person name="Burguener G."/>
            <person name="Darino M."/>
            <person name="Turjanski A."/>
            <person name="Kreff E."/>
            <person name="Dieguez M.J."/>
            <person name="Sacco F."/>
        </authorList>
    </citation>
    <scope>NUCLEOTIDE SEQUENCE [LARGE SCALE GENOMIC DNA]</scope>
    <source>
        <strain evidence="2 3">RO10H11247</strain>
    </source>
</reference>
<gene>
    <name evidence="2" type="ORF">VP01_14933g1</name>
</gene>
<comment type="caution">
    <text evidence="2">The sequence shown here is derived from an EMBL/GenBank/DDBJ whole genome shotgun (WGS) entry which is preliminary data.</text>
</comment>
<dbReference type="VEuPathDB" id="FungiDB:VP01_14933g1"/>
<evidence type="ECO:0000313" key="2">
    <source>
        <dbReference type="EMBL" id="KNZ60843.1"/>
    </source>
</evidence>
<dbReference type="Proteomes" id="UP000037035">
    <property type="component" value="Unassembled WGS sequence"/>
</dbReference>
<keyword evidence="3" id="KW-1185">Reference proteome</keyword>
<name>A0A0L6VJD4_9BASI</name>
<feature type="non-terminal residue" evidence="2">
    <location>
        <position position="93"/>
    </location>
</feature>
<feature type="region of interest" description="Disordered" evidence="1">
    <location>
        <begin position="21"/>
        <end position="45"/>
    </location>
</feature>